<dbReference type="EMBL" id="AAMFQH010000075">
    <property type="protein sequence ID" value="EDG8805459.1"/>
    <property type="molecule type" value="Genomic_DNA"/>
</dbReference>
<evidence type="ECO:0000313" key="1">
    <source>
        <dbReference type="EMBL" id="EDG8805459.1"/>
    </source>
</evidence>
<proteinExistence type="predicted"/>
<gene>
    <name evidence="1" type="ORF">B9634_24125</name>
    <name evidence="2" type="ORF">B9634_24300</name>
</gene>
<feature type="non-terminal residue" evidence="2">
    <location>
        <position position="27"/>
    </location>
</feature>
<protein>
    <submittedName>
        <fullName evidence="2">Prepilin peptidase</fullName>
    </submittedName>
</protein>
<comment type="caution">
    <text evidence="2">The sequence shown here is derived from an EMBL/GenBank/DDBJ whole genome shotgun (WGS) entry which is preliminary data.</text>
</comment>
<sequence length="27" mass="2728">MTVALVGTFFPTVYAIPAFIGSAILGA</sequence>
<dbReference type="EMBL" id="AAMFQH010000080">
    <property type="protein sequence ID" value="EDG8805491.1"/>
    <property type="molecule type" value="Genomic_DNA"/>
</dbReference>
<evidence type="ECO:0000313" key="2">
    <source>
        <dbReference type="EMBL" id="EDG8805491.1"/>
    </source>
</evidence>
<reference evidence="2" key="1">
    <citation type="submission" date="2018-07" db="EMBL/GenBank/DDBJ databases">
        <authorList>
            <consortium name="PulseNet: The National Subtyping Network for Foodborne Disease Surveillance"/>
            <person name="Tarr C.L."/>
            <person name="Trees E."/>
            <person name="Katz L.S."/>
            <person name="Carleton-Romer H.A."/>
            <person name="Stroika S."/>
            <person name="Kucerova Z."/>
            <person name="Roache K.F."/>
            <person name="Sabol A.L."/>
            <person name="Besser J."/>
            <person name="Gerner-Smidt P."/>
        </authorList>
    </citation>
    <scope>NUCLEOTIDE SEQUENCE</scope>
    <source>
        <strain evidence="2">PNUSAS012422</strain>
    </source>
</reference>
<dbReference type="AlphaFoldDB" id="A0A632GPG1"/>
<organism evidence="2">
    <name type="scientific">Salmonella newport</name>
    <dbReference type="NCBI Taxonomy" id="108619"/>
    <lineage>
        <taxon>Bacteria</taxon>
        <taxon>Pseudomonadati</taxon>
        <taxon>Pseudomonadota</taxon>
        <taxon>Gammaproteobacteria</taxon>
        <taxon>Enterobacterales</taxon>
        <taxon>Enterobacteriaceae</taxon>
        <taxon>Salmonella</taxon>
    </lineage>
</organism>
<accession>A0A632GPG1</accession>
<name>A0A632GPG1_SALNE</name>